<comment type="caution">
    <text evidence="2">The sequence shown here is derived from an EMBL/GenBank/DDBJ whole genome shotgun (WGS) entry which is preliminary data.</text>
</comment>
<keyword evidence="3" id="KW-1185">Reference proteome</keyword>
<gene>
    <name evidence="2" type="ORF">EVAR_63747_1</name>
</gene>
<feature type="region of interest" description="Disordered" evidence="1">
    <location>
        <begin position="80"/>
        <end position="110"/>
    </location>
</feature>
<sequence>MSTDKEKAQITKLLINLEVPEIKLTQRSLDLVMEFHKKYHDAIEEEEDVTVEESHENPYKVDQKALSEIDEQLNALLEQRTQSHKESAELSPTSSDTDGKRPRRTNSMQEQVLRVDNELQYHHDKGSQSITPLPEEQIQLLIKECLERNSKGSPISGARLKEVVEQAKKSLPKFQYKKKIENSTALALLPAGTSELPE</sequence>
<dbReference type="Proteomes" id="UP000299102">
    <property type="component" value="Unassembled WGS sequence"/>
</dbReference>
<evidence type="ECO:0000313" key="3">
    <source>
        <dbReference type="Proteomes" id="UP000299102"/>
    </source>
</evidence>
<evidence type="ECO:0000313" key="2">
    <source>
        <dbReference type="EMBL" id="GBP89953.1"/>
    </source>
</evidence>
<dbReference type="OrthoDB" id="7322177at2759"/>
<evidence type="ECO:0000256" key="1">
    <source>
        <dbReference type="SAM" id="MobiDB-lite"/>
    </source>
</evidence>
<name>A0A4C1ZT74_EUMVA</name>
<reference evidence="2 3" key="1">
    <citation type="journal article" date="2019" name="Commun. Biol.">
        <title>The bagworm genome reveals a unique fibroin gene that provides high tensile strength.</title>
        <authorList>
            <person name="Kono N."/>
            <person name="Nakamura H."/>
            <person name="Ohtoshi R."/>
            <person name="Tomita M."/>
            <person name="Numata K."/>
            <person name="Arakawa K."/>
        </authorList>
    </citation>
    <scope>NUCLEOTIDE SEQUENCE [LARGE SCALE GENOMIC DNA]</scope>
</reference>
<protein>
    <submittedName>
        <fullName evidence="2">Uncharacterized protein</fullName>
    </submittedName>
</protein>
<dbReference type="EMBL" id="BGZK01002046">
    <property type="protein sequence ID" value="GBP89953.1"/>
    <property type="molecule type" value="Genomic_DNA"/>
</dbReference>
<proteinExistence type="predicted"/>
<dbReference type="AlphaFoldDB" id="A0A4C1ZT74"/>
<accession>A0A4C1ZT74</accession>
<organism evidence="2 3">
    <name type="scientific">Eumeta variegata</name>
    <name type="common">Bagworm moth</name>
    <name type="synonym">Eumeta japonica</name>
    <dbReference type="NCBI Taxonomy" id="151549"/>
    <lineage>
        <taxon>Eukaryota</taxon>
        <taxon>Metazoa</taxon>
        <taxon>Ecdysozoa</taxon>
        <taxon>Arthropoda</taxon>
        <taxon>Hexapoda</taxon>
        <taxon>Insecta</taxon>
        <taxon>Pterygota</taxon>
        <taxon>Neoptera</taxon>
        <taxon>Endopterygota</taxon>
        <taxon>Lepidoptera</taxon>
        <taxon>Glossata</taxon>
        <taxon>Ditrysia</taxon>
        <taxon>Tineoidea</taxon>
        <taxon>Psychidae</taxon>
        <taxon>Oiketicinae</taxon>
        <taxon>Eumeta</taxon>
    </lineage>
</organism>